<evidence type="ECO:0000313" key="2">
    <source>
        <dbReference type="Proteomes" id="UP000077521"/>
    </source>
</evidence>
<reference evidence="1" key="1">
    <citation type="submission" date="2016-04" db="EMBL/GenBank/DDBJ databases">
        <authorList>
            <person name="Nguyen H.D."/>
            <person name="Samba Siva P."/>
            <person name="Cullis J."/>
            <person name="Levesque C.A."/>
            <person name="Hambleton S."/>
        </authorList>
    </citation>
    <scope>NUCLEOTIDE SEQUENCE</scope>
    <source>
        <strain evidence="1">DAOMC 236416</strain>
    </source>
</reference>
<gene>
    <name evidence="1" type="ORF">A4X13_0g3716</name>
</gene>
<organism evidence="1 2">
    <name type="scientific">Tilletia indica</name>
    <dbReference type="NCBI Taxonomy" id="43049"/>
    <lineage>
        <taxon>Eukaryota</taxon>
        <taxon>Fungi</taxon>
        <taxon>Dikarya</taxon>
        <taxon>Basidiomycota</taxon>
        <taxon>Ustilaginomycotina</taxon>
        <taxon>Exobasidiomycetes</taxon>
        <taxon>Tilletiales</taxon>
        <taxon>Tilletiaceae</taxon>
        <taxon>Tilletia</taxon>
    </lineage>
</organism>
<dbReference type="Pfam" id="PF06966">
    <property type="entry name" value="DUF1295"/>
    <property type="match status" value="1"/>
</dbReference>
<dbReference type="Gene3D" id="1.20.120.1630">
    <property type="match status" value="1"/>
</dbReference>
<proteinExistence type="predicted"/>
<accession>A0A177TDA5</accession>
<name>A0A177TDA5_9BASI</name>
<dbReference type="Proteomes" id="UP000077521">
    <property type="component" value="Unassembled WGS sequence"/>
</dbReference>
<dbReference type="PROSITE" id="PS50244">
    <property type="entry name" value="S5A_REDUCTASE"/>
    <property type="match status" value="1"/>
</dbReference>
<dbReference type="AlphaFoldDB" id="A0A177TDA5"/>
<evidence type="ECO:0000313" key="1">
    <source>
        <dbReference type="EMBL" id="KAE8252085.1"/>
    </source>
</evidence>
<sequence length="353" mass="39439">MSPIHVLDKYYLAISFLVILAFQVVGFIAAFSLQTDIIQDGWSALTFAFIAALTFGLGGTHYARQIVVLVFVLLWAVRLGGFQVYRIGKMGGDARFDDMRGKIASLAGFWVAQALWVFVVSLPVMVLNSPAISSPSDGGGNVPFGTSKDIVGIILWVIGFLMESSADFSKYYFKMGGHKHPKGAIIDLNVWKYCRRPNYMGEILVWLGIYLLVISPATDRPTPLSGSSRSALLGTVVSPLFTFILLMFLSGIPTAEKPTQQRAFLASHGPDAEDDEPLQPYHDQRESDPWTRYKSFRERTSLLIPIPPSIYRHIPQVVKRTILLDWGMYRFDEAKDGPKAIQEAKEKKERRNA</sequence>
<protein>
    <submittedName>
        <fullName evidence="1">Uncharacterized protein</fullName>
    </submittedName>
</protein>
<keyword evidence="2" id="KW-1185">Reference proteome</keyword>
<dbReference type="EMBL" id="LWDF02000219">
    <property type="protein sequence ID" value="KAE8252085.1"/>
    <property type="molecule type" value="Genomic_DNA"/>
</dbReference>
<dbReference type="GO" id="GO:0016020">
    <property type="term" value="C:membrane"/>
    <property type="evidence" value="ECO:0007669"/>
    <property type="project" value="TreeGrafter"/>
</dbReference>
<reference evidence="1" key="2">
    <citation type="journal article" date="2019" name="IMA Fungus">
        <title>Genome sequencing and comparison of five Tilletia species to identify candidate genes for the detection of regulated species infecting wheat.</title>
        <authorList>
            <person name="Nguyen H.D.T."/>
            <person name="Sultana T."/>
            <person name="Kesanakurti P."/>
            <person name="Hambleton S."/>
        </authorList>
    </citation>
    <scope>NUCLEOTIDE SEQUENCE</scope>
    <source>
        <strain evidence="1">DAOMC 236416</strain>
    </source>
</reference>
<dbReference type="PANTHER" id="PTHR32251:SF15">
    <property type="entry name" value="3-OXO-5-ALPHA-STEROID 4-DEHYDROGENASE (DUF1295)"/>
    <property type="match status" value="1"/>
</dbReference>
<dbReference type="PANTHER" id="PTHR32251">
    <property type="entry name" value="3-OXO-5-ALPHA-STEROID 4-DEHYDROGENASE"/>
    <property type="match status" value="1"/>
</dbReference>
<dbReference type="InterPro" id="IPR010721">
    <property type="entry name" value="UstE-like"/>
</dbReference>
<comment type="caution">
    <text evidence="1">The sequence shown here is derived from an EMBL/GenBank/DDBJ whole genome shotgun (WGS) entry which is preliminary data.</text>
</comment>